<dbReference type="GeneID" id="104727247"/>
<organism evidence="2 3">
    <name type="scientific">Camelina sativa</name>
    <name type="common">False flax</name>
    <name type="synonym">Myagrum sativum</name>
    <dbReference type="NCBI Taxonomy" id="90675"/>
    <lineage>
        <taxon>Eukaryota</taxon>
        <taxon>Viridiplantae</taxon>
        <taxon>Streptophyta</taxon>
        <taxon>Embryophyta</taxon>
        <taxon>Tracheophyta</taxon>
        <taxon>Spermatophyta</taxon>
        <taxon>Magnoliopsida</taxon>
        <taxon>eudicotyledons</taxon>
        <taxon>Gunneridae</taxon>
        <taxon>Pentapetalae</taxon>
        <taxon>rosids</taxon>
        <taxon>malvids</taxon>
        <taxon>Brassicales</taxon>
        <taxon>Brassicaceae</taxon>
        <taxon>Camelineae</taxon>
        <taxon>Camelina</taxon>
    </lineage>
</organism>
<feature type="domain" description="F-box" evidence="1">
    <location>
        <begin position="32"/>
        <end position="72"/>
    </location>
</feature>
<keyword evidence="2" id="KW-1185">Reference proteome</keyword>
<dbReference type="InterPro" id="IPR017451">
    <property type="entry name" value="F-box-assoc_interact_dom"/>
</dbReference>
<dbReference type="PANTHER" id="PTHR31111:SF58">
    <property type="entry name" value="F-BOX DOMAIN-CONTAINING PROTEIN"/>
    <property type="match status" value="1"/>
</dbReference>
<evidence type="ECO:0000313" key="3">
    <source>
        <dbReference type="RefSeq" id="XP_010444605.1"/>
    </source>
</evidence>
<dbReference type="RefSeq" id="XP_010444605.1">
    <property type="nucleotide sequence ID" value="XM_010446303.2"/>
</dbReference>
<sequence length="391" mass="44612">MSVTEDRLPIISRRSKRTKISPNGVEENSFQIPIDLVFEILLRLPAKSVAACRCVSKLWGSLISRQDFTELFFTKSVHRPKLLFTCRKDGKLFFFSSPPDENSSADSLVSFSSSCRVSRPINGLVCLERDVKKTNETVRVICNPSTGQCLNLPKPTTTWSGLRIHNFFVYEPIEKQFKLLLSCGIHEHLVLTLGTGELSWRVIEPSKPHCIHRLSNICINGVLYYPATDMSSTDDIIVCFDVSSEKFRFITAIQGFIQAGHDGVLINYNGKLASLVSKRSRIVDRRSKSIELWVLQDVENQECIKHTYVLPTWWQDIVGTGCYTFVGVTRSKEFMFSPWYQTVPFYVFYFNIEKQTIRRAAIRGMEALQGHTVLTFLDHVENVKPLSLCFS</sequence>
<dbReference type="NCBIfam" id="TIGR01640">
    <property type="entry name" value="F_box_assoc_1"/>
    <property type="match status" value="1"/>
</dbReference>
<accession>A0ABM0UQL1</accession>
<dbReference type="InterPro" id="IPR013187">
    <property type="entry name" value="F-box-assoc_dom_typ3"/>
</dbReference>
<reference evidence="3" key="2">
    <citation type="submission" date="2025-08" db="UniProtKB">
        <authorList>
            <consortium name="RefSeq"/>
        </authorList>
    </citation>
    <scope>IDENTIFICATION</scope>
    <source>
        <tissue evidence="3">Leaf</tissue>
    </source>
</reference>
<dbReference type="SUPFAM" id="SSF81383">
    <property type="entry name" value="F-box domain"/>
    <property type="match status" value="1"/>
</dbReference>
<dbReference type="Pfam" id="PF00646">
    <property type="entry name" value="F-box"/>
    <property type="match status" value="1"/>
</dbReference>
<gene>
    <name evidence="3" type="primary">LOC104727247</name>
</gene>
<name>A0ABM0UQL1_CAMSA</name>
<proteinExistence type="predicted"/>
<dbReference type="SMART" id="SM00256">
    <property type="entry name" value="FBOX"/>
    <property type="match status" value="1"/>
</dbReference>
<evidence type="ECO:0000259" key="1">
    <source>
        <dbReference type="SMART" id="SM00256"/>
    </source>
</evidence>
<dbReference type="Proteomes" id="UP000694864">
    <property type="component" value="Chromosome 11"/>
</dbReference>
<dbReference type="Gene3D" id="1.20.1280.50">
    <property type="match status" value="1"/>
</dbReference>
<dbReference type="Pfam" id="PF08268">
    <property type="entry name" value="FBA_3"/>
    <property type="match status" value="1"/>
</dbReference>
<dbReference type="PANTHER" id="PTHR31111">
    <property type="entry name" value="BNAA05G37150D PROTEIN-RELATED"/>
    <property type="match status" value="1"/>
</dbReference>
<evidence type="ECO:0000313" key="2">
    <source>
        <dbReference type="Proteomes" id="UP000694864"/>
    </source>
</evidence>
<dbReference type="InterPro" id="IPR001810">
    <property type="entry name" value="F-box_dom"/>
</dbReference>
<dbReference type="CDD" id="cd22157">
    <property type="entry name" value="F-box_AtFBW1-like"/>
    <property type="match status" value="1"/>
</dbReference>
<dbReference type="InterPro" id="IPR036047">
    <property type="entry name" value="F-box-like_dom_sf"/>
</dbReference>
<protein>
    <submittedName>
        <fullName evidence="3">F-box protein At5g65850-like</fullName>
    </submittedName>
</protein>
<reference evidence="2" key="1">
    <citation type="journal article" date="2014" name="Nat. Commun.">
        <title>The emerging biofuel crop Camelina sativa retains a highly undifferentiated hexaploid genome structure.</title>
        <authorList>
            <person name="Kagale S."/>
            <person name="Koh C."/>
            <person name="Nixon J."/>
            <person name="Bollina V."/>
            <person name="Clarke W.E."/>
            <person name="Tuteja R."/>
            <person name="Spillane C."/>
            <person name="Robinson S.J."/>
            <person name="Links M.G."/>
            <person name="Clarke C."/>
            <person name="Higgins E.E."/>
            <person name="Huebert T."/>
            <person name="Sharpe A.G."/>
            <person name="Parkin I.A."/>
        </authorList>
    </citation>
    <scope>NUCLEOTIDE SEQUENCE [LARGE SCALE GENOMIC DNA]</scope>
    <source>
        <strain evidence="2">cv. DH55</strain>
    </source>
</reference>